<accession>A0A1D8FX59</accession>
<dbReference type="EC" id="3.1.-.-" evidence="7"/>
<keyword evidence="8" id="KW-1185">Reference proteome</keyword>
<reference evidence="7 8" key="1">
    <citation type="submission" date="2016-09" db="EMBL/GenBank/DDBJ databases">
        <title>Streptomyces rubrolavendulae MJM4426 Genome sequencing and assembly.</title>
        <authorList>
            <person name="Kim J.-G."/>
        </authorList>
    </citation>
    <scope>NUCLEOTIDE SEQUENCE [LARGE SCALE GENOMIC DNA]</scope>
    <source>
        <strain evidence="7 8">MJM4426</strain>
    </source>
</reference>
<dbReference type="CDD" id="cd00221">
    <property type="entry name" value="Vsr"/>
    <property type="match status" value="1"/>
</dbReference>
<dbReference type="Proteomes" id="UP000095349">
    <property type="component" value="Chromosome"/>
</dbReference>
<evidence type="ECO:0000256" key="1">
    <source>
        <dbReference type="ARBA" id="ARBA00022722"/>
    </source>
</evidence>
<evidence type="ECO:0000256" key="2">
    <source>
        <dbReference type="ARBA" id="ARBA00022759"/>
    </source>
</evidence>
<dbReference type="AlphaFoldDB" id="A0A1D8FX59"/>
<keyword evidence="3" id="KW-0227">DNA damage</keyword>
<gene>
    <name evidence="7" type="primary">vsr</name>
    <name evidence="7" type="ORF">A4G23_00552</name>
</gene>
<dbReference type="SUPFAM" id="SSF52980">
    <property type="entry name" value="Restriction endonuclease-like"/>
    <property type="match status" value="1"/>
</dbReference>
<evidence type="ECO:0000313" key="7">
    <source>
        <dbReference type="EMBL" id="AOT57762.1"/>
    </source>
</evidence>
<dbReference type="GO" id="GO:0016787">
    <property type="term" value="F:hydrolase activity"/>
    <property type="evidence" value="ECO:0007669"/>
    <property type="project" value="UniProtKB-KW"/>
</dbReference>
<dbReference type="InterPro" id="IPR004603">
    <property type="entry name" value="DNA_mismatch_endonuc_vsr"/>
</dbReference>
<keyword evidence="2" id="KW-0255">Endonuclease</keyword>
<keyword evidence="1" id="KW-0540">Nuclease</keyword>
<dbReference type="Gene3D" id="3.40.960.10">
    <property type="entry name" value="VSR Endonuclease"/>
    <property type="match status" value="1"/>
</dbReference>
<keyword evidence="5" id="KW-0234">DNA repair</keyword>
<sequence>MVFTDWRQEPTTTDALQMAGWTWSGTLPWIKPASRPRPVRGRVRQLQLQAGFSRAGEQQPYTRMAMNELPQEPTAGDWTPPEGSWASSAANRRSMLGNRNRDTAPERALRSLVHAAGLRYRVAAKPLPGMRRTADLVFRPTRVAVFVDGCFWHGCPEHFVPPKTNPDYWREKIGRNVQRDRDTDARLAEAGWLVLRFWEHESPEASSAVVCAAVESRRRKAAVRAEPET</sequence>
<dbReference type="NCBIfam" id="TIGR00632">
    <property type="entry name" value="vsr"/>
    <property type="match status" value="1"/>
</dbReference>
<evidence type="ECO:0000256" key="6">
    <source>
        <dbReference type="ARBA" id="ARBA00029466"/>
    </source>
</evidence>
<dbReference type="Pfam" id="PF03852">
    <property type="entry name" value="Vsr"/>
    <property type="match status" value="1"/>
</dbReference>
<protein>
    <submittedName>
        <fullName evidence="7">Very short patch repair protein</fullName>
        <ecNumber evidence="7">3.1.-.-</ecNumber>
    </submittedName>
</protein>
<comment type="similarity">
    <text evidence="6">Belongs to the Vsr family.</text>
</comment>
<dbReference type="STRING" id="285473.A4G23_00552"/>
<evidence type="ECO:0000313" key="8">
    <source>
        <dbReference type="Proteomes" id="UP000095349"/>
    </source>
</evidence>
<dbReference type="GO" id="GO:0004519">
    <property type="term" value="F:endonuclease activity"/>
    <property type="evidence" value="ECO:0007669"/>
    <property type="project" value="UniProtKB-KW"/>
</dbReference>
<name>A0A1D8FX59_9ACTN</name>
<keyword evidence="4 7" id="KW-0378">Hydrolase</keyword>
<evidence type="ECO:0000256" key="3">
    <source>
        <dbReference type="ARBA" id="ARBA00022763"/>
    </source>
</evidence>
<proteinExistence type="inferred from homology"/>
<dbReference type="GO" id="GO:0006298">
    <property type="term" value="P:mismatch repair"/>
    <property type="evidence" value="ECO:0007669"/>
    <property type="project" value="InterPro"/>
</dbReference>
<dbReference type="PATRIC" id="fig|285473.5.peg.595"/>
<dbReference type="InterPro" id="IPR011335">
    <property type="entry name" value="Restrct_endonuc-II-like"/>
</dbReference>
<evidence type="ECO:0000256" key="5">
    <source>
        <dbReference type="ARBA" id="ARBA00023204"/>
    </source>
</evidence>
<organism evidence="7 8">
    <name type="scientific">Streptomyces rubrolavendulae</name>
    <dbReference type="NCBI Taxonomy" id="285473"/>
    <lineage>
        <taxon>Bacteria</taxon>
        <taxon>Bacillati</taxon>
        <taxon>Actinomycetota</taxon>
        <taxon>Actinomycetes</taxon>
        <taxon>Kitasatosporales</taxon>
        <taxon>Streptomycetaceae</taxon>
        <taxon>Streptomyces</taxon>
    </lineage>
</organism>
<dbReference type="KEGG" id="srn:A4G23_00552"/>
<dbReference type="EMBL" id="CP017316">
    <property type="protein sequence ID" value="AOT57762.1"/>
    <property type="molecule type" value="Genomic_DNA"/>
</dbReference>
<evidence type="ECO:0000256" key="4">
    <source>
        <dbReference type="ARBA" id="ARBA00022801"/>
    </source>
</evidence>